<comment type="subunit">
    <text evidence="6">Consists of a catalytic RNA component (M1 or rnpB) and a protein subunit.</text>
</comment>
<dbReference type="GO" id="GO:0000049">
    <property type="term" value="F:tRNA binding"/>
    <property type="evidence" value="ECO:0007669"/>
    <property type="project" value="UniProtKB-UniRule"/>
</dbReference>
<evidence type="ECO:0000256" key="6">
    <source>
        <dbReference type="HAMAP-Rule" id="MF_00227"/>
    </source>
</evidence>
<sequence>MFRFIKSSRLRKRSDFLRIQSSARCIHTPHFILLVGAHQAAKPAHSLSPPPNRRLGVVTTRKLGNAVQRNRIKRICRECFRQWPSFLPAGTDLVVIARKGADQLSTNGVKIEWQAVRNRLEQQARWALSSR</sequence>
<keyword evidence="9" id="KW-1185">Reference proteome</keyword>
<dbReference type="GO" id="GO:0001682">
    <property type="term" value="P:tRNA 5'-leader removal"/>
    <property type="evidence" value="ECO:0007669"/>
    <property type="project" value="UniProtKB-UniRule"/>
</dbReference>
<reference evidence="8 9" key="1">
    <citation type="submission" date="2016-08" db="EMBL/GenBank/DDBJ databases">
        <title>Identification and validation of antigenic proteins from Pajaroellobacter abortibovis using de-novo genome sequence assembly and reverse vaccinology.</title>
        <authorList>
            <person name="Welly B.T."/>
            <person name="Miller M.R."/>
            <person name="Stott J.L."/>
            <person name="Blanchard M.T."/>
            <person name="Islas-Trejo A.D."/>
            <person name="O'Rourke S.M."/>
            <person name="Young A.E."/>
            <person name="Medrano J.F."/>
            <person name="Van Eenennaam A.L."/>
        </authorList>
    </citation>
    <scope>NUCLEOTIDE SEQUENCE [LARGE SCALE GENOMIC DNA]</scope>
    <source>
        <strain evidence="8 9">BTF92-0548A/99-0131</strain>
    </source>
</reference>
<keyword evidence="3 6" id="KW-0255">Endonuclease</keyword>
<keyword evidence="1 6" id="KW-0819">tRNA processing</keyword>
<accession>A0A1L6MY69</accession>
<dbReference type="AlphaFoldDB" id="A0A1L6MY69"/>
<dbReference type="Proteomes" id="UP000185544">
    <property type="component" value="Chromosome"/>
</dbReference>
<protein>
    <recommendedName>
        <fullName evidence="6 7">Ribonuclease P protein component</fullName>
        <shortName evidence="6">RNase P protein</shortName>
        <shortName evidence="6">RNaseP protein</shortName>
        <ecNumber evidence="6 7">3.1.26.5</ecNumber>
    </recommendedName>
    <alternativeName>
        <fullName evidence="6">Protein C5</fullName>
    </alternativeName>
</protein>
<keyword evidence="4 6" id="KW-0378">Hydrolase</keyword>
<evidence type="ECO:0000313" key="9">
    <source>
        <dbReference type="Proteomes" id="UP000185544"/>
    </source>
</evidence>
<dbReference type="InterPro" id="IPR000100">
    <property type="entry name" value="RNase_P"/>
</dbReference>
<evidence type="ECO:0000313" key="8">
    <source>
        <dbReference type="EMBL" id="APS00470.1"/>
    </source>
</evidence>
<comment type="similarity">
    <text evidence="6">Belongs to the RnpA family.</text>
</comment>
<dbReference type="NCBIfam" id="TIGR00188">
    <property type="entry name" value="rnpA"/>
    <property type="match status" value="1"/>
</dbReference>
<keyword evidence="2 6" id="KW-0540">Nuclease</keyword>
<evidence type="ECO:0000256" key="4">
    <source>
        <dbReference type="ARBA" id="ARBA00022801"/>
    </source>
</evidence>
<dbReference type="SUPFAM" id="SSF54211">
    <property type="entry name" value="Ribosomal protein S5 domain 2-like"/>
    <property type="match status" value="1"/>
</dbReference>
<dbReference type="HAMAP" id="MF_00227">
    <property type="entry name" value="RNase_P"/>
    <property type="match status" value="1"/>
</dbReference>
<evidence type="ECO:0000256" key="1">
    <source>
        <dbReference type="ARBA" id="ARBA00022694"/>
    </source>
</evidence>
<dbReference type="InterPro" id="IPR020568">
    <property type="entry name" value="Ribosomal_Su5_D2-typ_SF"/>
</dbReference>
<dbReference type="PANTHER" id="PTHR33992:SF1">
    <property type="entry name" value="RIBONUCLEASE P PROTEIN COMPONENT"/>
    <property type="match status" value="1"/>
</dbReference>
<dbReference type="Gene3D" id="3.30.230.10">
    <property type="match status" value="1"/>
</dbReference>
<comment type="catalytic activity">
    <reaction evidence="6">
        <text>Endonucleolytic cleavage of RNA, removing 5'-extranucleotides from tRNA precursor.</text>
        <dbReference type="EC" id="3.1.26.5"/>
    </reaction>
</comment>
<dbReference type="EMBL" id="CP016908">
    <property type="protein sequence ID" value="APS00470.1"/>
    <property type="molecule type" value="Genomic_DNA"/>
</dbReference>
<evidence type="ECO:0000256" key="2">
    <source>
        <dbReference type="ARBA" id="ARBA00022722"/>
    </source>
</evidence>
<organism evidence="8 9">
    <name type="scientific">Pajaroellobacter abortibovis</name>
    <dbReference type="NCBI Taxonomy" id="1882918"/>
    <lineage>
        <taxon>Bacteria</taxon>
        <taxon>Pseudomonadati</taxon>
        <taxon>Myxococcota</taxon>
        <taxon>Polyangia</taxon>
        <taxon>Polyangiales</taxon>
        <taxon>Polyangiaceae</taxon>
    </lineage>
</organism>
<dbReference type="GO" id="GO:0030677">
    <property type="term" value="C:ribonuclease P complex"/>
    <property type="evidence" value="ECO:0007669"/>
    <property type="project" value="TreeGrafter"/>
</dbReference>
<gene>
    <name evidence="6" type="primary">rnpA</name>
    <name evidence="8" type="ORF">BCY86_07120</name>
</gene>
<dbReference type="PANTHER" id="PTHR33992">
    <property type="entry name" value="RIBONUCLEASE P PROTEIN COMPONENT"/>
    <property type="match status" value="1"/>
</dbReference>
<evidence type="ECO:0000256" key="3">
    <source>
        <dbReference type="ARBA" id="ARBA00022759"/>
    </source>
</evidence>
<dbReference type="EC" id="3.1.26.5" evidence="6 7"/>
<proteinExistence type="inferred from homology"/>
<evidence type="ECO:0000256" key="7">
    <source>
        <dbReference type="NCBIfam" id="TIGR00188"/>
    </source>
</evidence>
<dbReference type="STRING" id="1882918.BCY86_07120"/>
<dbReference type="GO" id="GO:0004526">
    <property type="term" value="F:ribonuclease P activity"/>
    <property type="evidence" value="ECO:0007669"/>
    <property type="project" value="UniProtKB-UniRule"/>
</dbReference>
<dbReference type="GO" id="GO:0042781">
    <property type="term" value="F:3'-tRNA processing endoribonuclease activity"/>
    <property type="evidence" value="ECO:0007669"/>
    <property type="project" value="TreeGrafter"/>
</dbReference>
<keyword evidence="5 6" id="KW-0694">RNA-binding</keyword>
<dbReference type="InterPro" id="IPR014721">
    <property type="entry name" value="Ribsml_uS5_D2-typ_fold_subgr"/>
</dbReference>
<name>A0A1L6MY69_9BACT</name>
<dbReference type="KEGG" id="pabo:BCY86_07120"/>
<dbReference type="Pfam" id="PF00825">
    <property type="entry name" value="Ribonuclease_P"/>
    <property type="match status" value="1"/>
</dbReference>
<evidence type="ECO:0000256" key="5">
    <source>
        <dbReference type="ARBA" id="ARBA00022884"/>
    </source>
</evidence>
<comment type="function">
    <text evidence="6">RNaseP catalyzes the removal of the 5'-leader sequence from pre-tRNA to produce the mature 5'-terminus. It can also cleave other RNA substrates such as 4.5S RNA. The protein component plays an auxiliary but essential role in vivo by binding to the 5'-leader sequence and broadening the substrate specificity of the ribozyme.</text>
</comment>